<proteinExistence type="predicted"/>
<organism evidence="2">
    <name type="scientific">uncultured Thermomicrobiales bacterium</name>
    <dbReference type="NCBI Taxonomy" id="1645740"/>
    <lineage>
        <taxon>Bacteria</taxon>
        <taxon>Pseudomonadati</taxon>
        <taxon>Thermomicrobiota</taxon>
        <taxon>Thermomicrobia</taxon>
        <taxon>Thermomicrobiales</taxon>
        <taxon>environmental samples</taxon>
    </lineage>
</organism>
<dbReference type="GO" id="GO:0016491">
    <property type="term" value="F:oxidoreductase activity"/>
    <property type="evidence" value="ECO:0007669"/>
    <property type="project" value="InterPro"/>
</dbReference>
<dbReference type="PANTHER" id="PTHR42841">
    <property type="entry name" value="AMINE OXIDASE"/>
    <property type="match status" value="1"/>
</dbReference>
<dbReference type="EMBL" id="CADCWG010000295">
    <property type="protein sequence ID" value="CAA9574949.1"/>
    <property type="molecule type" value="Genomic_DNA"/>
</dbReference>
<dbReference type="Pfam" id="PF01593">
    <property type="entry name" value="Amino_oxidase"/>
    <property type="match status" value="1"/>
</dbReference>
<dbReference type="SUPFAM" id="SSF51905">
    <property type="entry name" value="FAD/NAD(P)-binding domain"/>
    <property type="match status" value="1"/>
</dbReference>
<evidence type="ECO:0000259" key="1">
    <source>
        <dbReference type="Pfam" id="PF01593"/>
    </source>
</evidence>
<evidence type="ECO:0000313" key="2">
    <source>
        <dbReference type="EMBL" id="CAA9574949.1"/>
    </source>
</evidence>
<dbReference type="InterPro" id="IPR002937">
    <property type="entry name" value="Amino_oxidase"/>
</dbReference>
<dbReference type="Gene3D" id="3.50.50.60">
    <property type="entry name" value="FAD/NAD(P)-binding domain"/>
    <property type="match status" value="1"/>
</dbReference>
<reference evidence="2" key="1">
    <citation type="submission" date="2020-02" db="EMBL/GenBank/DDBJ databases">
        <authorList>
            <person name="Meier V. D."/>
        </authorList>
    </citation>
    <scope>NUCLEOTIDE SEQUENCE</scope>
    <source>
        <strain evidence="2">AVDCRST_MAG49</strain>
    </source>
</reference>
<gene>
    <name evidence="2" type="ORF">AVDCRST_MAG49-4056</name>
</gene>
<feature type="domain" description="Amine oxidase" evidence="1">
    <location>
        <begin position="52"/>
        <end position="463"/>
    </location>
</feature>
<name>A0A6J4VCD4_9BACT</name>
<accession>A0A6J4VCD4</accession>
<dbReference type="InterPro" id="IPR036188">
    <property type="entry name" value="FAD/NAD-bd_sf"/>
</dbReference>
<sequence length="467" mass="47767">MTAPGNVPPAAVDHPVPVAAMPADAAPIADRGMATDAPRDPALPVVVVGAGMAGLACAVELARAGRPVLVVEASDGVGGRVRTDRHPDGFLLDRGFQVLLEAYPAVRRQVDLAALRVAAFDAGALVWTGGRLVPLADPFRHPGNALRDLTTPLFGAADKVRLAAFGLRARNAGWQTAREAAGAPADDVSASEALWGAGFGSGFVDRFARPFWGGILLDRSLSTSAGPLRFTLKMFLHGKAVLPAAGIQAMPEQLADRLPLGTIRLNRPVEAIVTEGGRAVGVRLEGTTIPAAAVVVAADPPAARALTGIAAIPTDAVGCTTVYLSGARDPGLGRRLTLDGTGRLSVNHLAPLSAVVPSYAPPGKHLLAAVVLGEAAAEPDDEALARRARADASQMLGQDATAWTVLRTVRVPFSQFAQPPGIFGRLPGTTTDTAGLFLASEATVDSSYNGAIASGEAAAAAVLREGG</sequence>
<protein>
    <recommendedName>
        <fullName evidence="1">Amine oxidase domain-containing protein</fullName>
    </recommendedName>
</protein>
<dbReference type="AlphaFoldDB" id="A0A6J4VCD4"/>